<proteinExistence type="predicted"/>
<accession>A0A3N6PIX1</accession>
<dbReference type="EMBL" id="REFZ01000016">
    <property type="protein sequence ID" value="RQG98315.1"/>
    <property type="molecule type" value="Genomic_DNA"/>
</dbReference>
<protein>
    <recommendedName>
        <fullName evidence="4">FokI cleavage domain-containing protein</fullName>
    </recommendedName>
</protein>
<name>A0A3N6PIX1_NATCH</name>
<sequence>MVLADDQQLVRAWDAFEDNDYRMKDSQGEVVTMEEADQRREDRLPVLRELIDDFLAGDLPLSEFKSEIDGQNKRFPYWGFKGMNGMMFFNMVYSSAGEERQDELAELLHNLIQPPADQTEAKEKIRSLEGFVERLRNEVDDLRKAPRPGSIPYFLSYFWQVHAPDEYPIYYTSMVNALSDLAIWEPEDDLADSYASFWELNEELRKALGEHTGRDIHLWTVEHVFWYWQQRDEFDDEPEPAGGTTQMTTLPDSYIPPIVSILPDLAENTDEIQSVVDGIGHSVETLFENRLARAFRMVGFEVDEMGQGSGRNPDGIAKDHMHNYAIIYDAKSRRNGYSMGTGDERQFQDYINREVPSLRAQGFRNIYFAVISGDFTDDERDAIRTLKISTDIQEVRLIEVEALLILLENRLRDPSFGLGPGDLGGPGVQDFFAESGVLTAADVREELGV</sequence>
<keyword evidence="3" id="KW-1185">Reference proteome</keyword>
<evidence type="ECO:0000313" key="2">
    <source>
        <dbReference type="EMBL" id="RQG98315.1"/>
    </source>
</evidence>
<dbReference type="OrthoDB" id="350779at2157"/>
<comment type="caution">
    <text evidence="2">The sequence shown here is derived from an EMBL/GenBank/DDBJ whole genome shotgun (WGS) entry which is preliminary data.</text>
</comment>
<dbReference type="InterPro" id="IPR011335">
    <property type="entry name" value="Restrct_endonuc-II-like"/>
</dbReference>
<gene>
    <name evidence="2" type="ORF">EA472_18045</name>
</gene>
<evidence type="ECO:0000313" key="3">
    <source>
        <dbReference type="Proteomes" id="UP000281431"/>
    </source>
</evidence>
<dbReference type="AlphaFoldDB" id="A0A3N6PIX1"/>
<reference evidence="2 3" key="1">
    <citation type="submission" date="2018-10" db="EMBL/GenBank/DDBJ databases">
        <title>Natrarchaeobius chitinivorans gen. nov., sp. nov., and Natrarchaeobius haloalkaliphilus sp. nov., alkaliphilic, chitin-utilizing haloarchaea from hypersaline alkaline lakes.</title>
        <authorList>
            <person name="Sorokin D.Y."/>
            <person name="Elcheninov A.G."/>
            <person name="Kostrikina N.A."/>
            <person name="Bale N.J."/>
            <person name="Sinninghe Damste J.S."/>
            <person name="Khijniak T.V."/>
            <person name="Kublanov I.V."/>
            <person name="Toshchakov S.V."/>
        </authorList>
    </citation>
    <scope>NUCLEOTIDE SEQUENCE [LARGE SCALE GENOMIC DNA]</scope>
    <source>
        <strain evidence="2 3">AArcht7</strain>
    </source>
</reference>
<dbReference type="SUPFAM" id="SSF52980">
    <property type="entry name" value="Restriction endonuclease-like"/>
    <property type="match status" value="1"/>
</dbReference>
<feature type="coiled-coil region" evidence="1">
    <location>
        <begin position="118"/>
        <end position="145"/>
    </location>
</feature>
<keyword evidence="1" id="KW-0175">Coiled coil</keyword>
<dbReference type="Proteomes" id="UP000281431">
    <property type="component" value="Unassembled WGS sequence"/>
</dbReference>
<dbReference type="Gene3D" id="3.40.91.30">
    <property type="match status" value="1"/>
</dbReference>
<organism evidence="2 3">
    <name type="scientific">Natrarchaeobius chitinivorans</name>
    <dbReference type="NCBI Taxonomy" id="1679083"/>
    <lineage>
        <taxon>Archaea</taxon>
        <taxon>Methanobacteriati</taxon>
        <taxon>Methanobacteriota</taxon>
        <taxon>Stenosarchaea group</taxon>
        <taxon>Halobacteria</taxon>
        <taxon>Halobacteriales</taxon>
        <taxon>Natrialbaceae</taxon>
        <taxon>Natrarchaeobius</taxon>
    </lineage>
</organism>
<evidence type="ECO:0000256" key="1">
    <source>
        <dbReference type="SAM" id="Coils"/>
    </source>
</evidence>
<evidence type="ECO:0008006" key="4">
    <source>
        <dbReference type="Google" id="ProtNLM"/>
    </source>
</evidence>